<dbReference type="EMBL" id="JAEPIV010000033">
    <property type="protein sequence ID" value="MBK4722879.1"/>
    <property type="molecule type" value="Genomic_DNA"/>
</dbReference>
<comment type="similarity">
    <text evidence="2">Belongs to the NAD(P)-dependent epimerase/dehydratase family.</text>
</comment>
<dbReference type="RefSeq" id="WP_200487257.1">
    <property type="nucleotide sequence ID" value="NZ_JAEPIV010000033.1"/>
</dbReference>
<dbReference type="InterPro" id="IPR001509">
    <property type="entry name" value="Epimerase_deHydtase"/>
</dbReference>
<keyword evidence="5" id="KW-1185">Reference proteome</keyword>
<feature type="domain" description="NAD-dependent epimerase/dehydratase" evidence="3">
    <location>
        <begin position="9"/>
        <end position="277"/>
    </location>
</feature>
<gene>
    <name evidence="4" type="ORF">JJL56_28895</name>
</gene>
<evidence type="ECO:0000313" key="4">
    <source>
        <dbReference type="EMBL" id="MBK4722879.1"/>
    </source>
</evidence>
<comment type="pathway">
    <text evidence="1">Bacterial outer membrane biogenesis; LPS O-antigen biosynthesis.</text>
</comment>
<dbReference type="PANTHER" id="PTHR43000">
    <property type="entry name" value="DTDP-D-GLUCOSE 4,6-DEHYDRATASE-RELATED"/>
    <property type="match status" value="1"/>
</dbReference>
<evidence type="ECO:0000256" key="2">
    <source>
        <dbReference type="ARBA" id="ARBA00007637"/>
    </source>
</evidence>
<dbReference type="Pfam" id="PF01370">
    <property type="entry name" value="Epimerase"/>
    <property type="match status" value="1"/>
</dbReference>
<organism evidence="4 5">
    <name type="scientific">Azospirillum aestuarii</name>
    <dbReference type="NCBI Taxonomy" id="2802052"/>
    <lineage>
        <taxon>Bacteria</taxon>
        <taxon>Pseudomonadati</taxon>
        <taxon>Pseudomonadota</taxon>
        <taxon>Alphaproteobacteria</taxon>
        <taxon>Rhodospirillales</taxon>
        <taxon>Azospirillaceae</taxon>
        <taxon>Azospirillum</taxon>
    </lineage>
</organism>
<evidence type="ECO:0000313" key="5">
    <source>
        <dbReference type="Proteomes" id="UP000654452"/>
    </source>
</evidence>
<dbReference type="InterPro" id="IPR036291">
    <property type="entry name" value="NAD(P)-bd_dom_sf"/>
</dbReference>
<evidence type="ECO:0000256" key="1">
    <source>
        <dbReference type="ARBA" id="ARBA00005125"/>
    </source>
</evidence>
<protein>
    <submittedName>
        <fullName evidence="4">NAD-dependent epimerase/dehydratase family protein</fullName>
    </submittedName>
</protein>
<sequence>MSTSRPFTILVTGGAGFVGSNIALLLKRDRPDAEVTTLDNLRRRGSELALARLAAGGVSFRHGDVRNPEDLAEAGAFDVIVECSAEPSVHAGYGGSPAYVVNTNLLGTVNCLEAARRHGADLVFLSTSRVYPIDPLRALPLETQGERLTLSTGAGGPGWSARGIAEDFPLRGSRSIYGATKLASELLIEEYGALYGLRAVVNRCGVLTGPWQMGKVDQGFVVLWAARHLYGGSLGYSGFGGTGAQVRDILHVADLYDLVRLQIAAMDRFGGRVFNVGGGPDGSVSLAELTRLCVERSGAAILIGCQPETRPADIPWYVTDNAEVTRATGWRPMRPVSTILDDIFGWLGEHRHILEPILR</sequence>
<name>A0ABS1I730_9PROT</name>
<dbReference type="Proteomes" id="UP000654452">
    <property type="component" value="Unassembled WGS sequence"/>
</dbReference>
<accession>A0ABS1I730</accession>
<dbReference type="SUPFAM" id="SSF51735">
    <property type="entry name" value="NAD(P)-binding Rossmann-fold domains"/>
    <property type="match status" value="1"/>
</dbReference>
<comment type="caution">
    <text evidence="4">The sequence shown here is derived from an EMBL/GenBank/DDBJ whole genome shotgun (WGS) entry which is preliminary data.</text>
</comment>
<proteinExistence type="inferred from homology"/>
<dbReference type="Gene3D" id="3.40.50.720">
    <property type="entry name" value="NAD(P)-binding Rossmann-like Domain"/>
    <property type="match status" value="1"/>
</dbReference>
<reference evidence="4 5" key="1">
    <citation type="submission" date="2021-01" db="EMBL/GenBank/DDBJ databases">
        <title>Azospirillum sp. YIM DDC1 draft genome.</title>
        <authorList>
            <person name="Wang Y.-X."/>
        </authorList>
    </citation>
    <scope>NUCLEOTIDE SEQUENCE [LARGE SCALE GENOMIC DNA]</scope>
    <source>
        <strain evidence="4 5">YIM DDC1</strain>
    </source>
</reference>
<evidence type="ECO:0000259" key="3">
    <source>
        <dbReference type="Pfam" id="PF01370"/>
    </source>
</evidence>